<feature type="region of interest" description="Disordered" evidence="7">
    <location>
        <begin position="244"/>
        <end position="268"/>
    </location>
</feature>
<evidence type="ECO:0000256" key="1">
    <source>
        <dbReference type="ARBA" id="ARBA00001968"/>
    </source>
</evidence>
<keyword evidence="2" id="KW-0479">Metal-binding</keyword>
<dbReference type="GO" id="GO:0003677">
    <property type="term" value="F:DNA binding"/>
    <property type="evidence" value="ECO:0007669"/>
    <property type="project" value="UniProtKB-UniRule"/>
</dbReference>
<dbReference type="PANTHER" id="PTHR23080:SF133">
    <property type="entry name" value="SI:CH211-262I1.5-RELATED"/>
    <property type="match status" value="1"/>
</dbReference>
<dbReference type="InterPro" id="IPR006612">
    <property type="entry name" value="THAP_Znf"/>
</dbReference>
<dbReference type="SUPFAM" id="SSF57716">
    <property type="entry name" value="Glucocorticoid receptor-like (DNA-binding domain)"/>
    <property type="match status" value="1"/>
</dbReference>
<dbReference type="GO" id="GO:0008270">
    <property type="term" value="F:zinc ion binding"/>
    <property type="evidence" value="ECO:0007669"/>
    <property type="project" value="UniProtKB-KW"/>
</dbReference>
<feature type="compositionally biased region" description="Basic and acidic residues" evidence="7">
    <location>
        <begin position="250"/>
        <end position="259"/>
    </location>
</feature>
<evidence type="ECO:0000256" key="6">
    <source>
        <dbReference type="PROSITE-ProRule" id="PRU00309"/>
    </source>
</evidence>
<dbReference type="GeneID" id="108872680"/>
<dbReference type="InterPro" id="IPR027806">
    <property type="entry name" value="HARBI1_dom"/>
</dbReference>
<keyword evidence="5 6" id="KW-0238">DNA-binding</keyword>
<protein>
    <submittedName>
        <fullName evidence="10">Uncharacterized protein LOC108872680 isoform X1</fullName>
    </submittedName>
</protein>
<proteinExistence type="predicted"/>
<reference evidence="10" key="1">
    <citation type="submission" date="2025-08" db="UniProtKB">
        <authorList>
            <consortium name="RefSeq"/>
        </authorList>
    </citation>
    <scope>IDENTIFICATION</scope>
    <source>
        <tissue evidence="10">Brain</tissue>
    </source>
</reference>
<evidence type="ECO:0000256" key="5">
    <source>
        <dbReference type="ARBA" id="ARBA00023125"/>
    </source>
</evidence>
<dbReference type="Proteomes" id="UP000694890">
    <property type="component" value="Linkage group LG10"/>
</dbReference>
<evidence type="ECO:0000259" key="8">
    <source>
        <dbReference type="PROSITE" id="PS50950"/>
    </source>
</evidence>
<sequence length="588" mass="67223">MVDSCCAPGCKHNRGESKGRAFYRIPKDPERRQRWISAIKQARSEQKKTKPWEPKHNGFRLCSDHFISGKKSDNPLSPDYIPSIFKHMSSPEKRRKRLLLDVFNREQKSRLQRREQAKKSSAAEEAPSTHMELENDSQPVPDDNNNPTTLCSSENSKPAYEMIQCDPDWVPSLHLGHTEVDVANSNDPYQQKTKKLQAPAPVSDKQFTEDCKGKSMKSLTKWRRRRQILYTGWQPVTRRISQVHNSSHAAEVRHDHDYSKNPQSEQATQTELDHLEEGVLNSNRVLLQRLQFEPELITFYTGFKDYSTLKAFYSALQPTPEIIWKWKRTLELSYTERSAADYGGFPEQRLCLFDQLFLFLCFVRRGFLPVDVSKQLMSEDVVRTTYVTWCHYLFFMLGALPIWSTRQTVDELMPPFFRTTFPKTRVVLDMTEIHVQPPAHKAKSSHHKASKTLKSLFGVSPSGAISFVSGVFSSSVSDEDVIRESGILNLLEPGDKVMADKSLDVGDVLDVISVNFVTPTFSWPNGQLNKDNMTHTQDISCLKIHVARAISRVKEYHIFDDVPSALCGSVSQLWTVCALLTNFHGPLV</sequence>
<feature type="compositionally biased region" description="Polar residues" evidence="7">
    <location>
        <begin position="143"/>
        <end position="154"/>
    </location>
</feature>
<feature type="domain" description="THAP-type" evidence="8">
    <location>
        <begin position="1"/>
        <end position="85"/>
    </location>
</feature>
<dbReference type="Pfam" id="PF13359">
    <property type="entry name" value="DDE_Tnp_4"/>
    <property type="match status" value="1"/>
</dbReference>
<dbReference type="PANTHER" id="PTHR23080">
    <property type="entry name" value="THAP DOMAIN PROTEIN"/>
    <property type="match status" value="1"/>
</dbReference>
<dbReference type="SMART" id="SM00692">
    <property type="entry name" value="DM3"/>
    <property type="match status" value="1"/>
</dbReference>
<evidence type="ECO:0000256" key="3">
    <source>
        <dbReference type="ARBA" id="ARBA00022771"/>
    </source>
</evidence>
<dbReference type="PROSITE" id="PS50950">
    <property type="entry name" value="ZF_THAP"/>
    <property type="match status" value="1"/>
</dbReference>
<dbReference type="SMART" id="SM00980">
    <property type="entry name" value="THAP"/>
    <property type="match status" value="1"/>
</dbReference>
<evidence type="ECO:0000313" key="9">
    <source>
        <dbReference type="Proteomes" id="UP000694890"/>
    </source>
</evidence>
<dbReference type="AlphaFoldDB" id="A0AAJ7PC15"/>
<dbReference type="KEGG" id="lcf:108872680"/>
<keyword evidence="4" id="KW-0862">Zinc</keyword>
<accession>A0AAJ7PC15</accession>
<evidence type="ECO:0000313" key="10">
    <source>
        <dbReference type="RefSeq" id="XP_018516008.1"/>
    </source>
</evidence>
<feature type="compositionally biased region" description="Basic and acidic residues" evidence="7">
    <location>
        <begin position="108"/>
        <end position="122"/>
    </location>
</feature>
<dbReference type="Pfam" id="PF05485">
    <property type="entry name" value="THAP"/>
    <property type="match status" value="1"/>
</dbReference>
<keyword evidence="3 6" id="KW-0863">Zinc-finger</keyword>
<evidence type="ECO:0000256" key="4">
    <source>
        <dbReference type="ARBA" id="ARBA00022833"/>
    </source>
</evidence>
<evidence type="ECO:0000256" key="7">
    <source>
        <dbReference type="SAM" id="MobiDB-lite"/>
    </source>
</evidence>
<feature type="region of interest" description="Disordered" evidence="7">
    <location>
        <begin position="108"/>
        <end position="154"/>
    </location>
</feature>
<dbReference type="RefSeq" id="XP_018516008.1">
    <property type="nucleotide sequence ID" value="XM_018660492.2"/>
</dbReference>
<gene>
    <name evidence="10" type="primary">LOC108872680</name>
</gene>
<organism evidence="9 10">
    <name type="scientific">Lates calcarifer</name>
    <name type="common">Barramundi</name>
    <name type="synonym">Holocentrus calcarifer</name>
    <dbReference type="NCBI Taxonomy" id="8187"/>
    <lineage>
        <taxon>Eukaryota</taxon>
        <taxon>Metazoa</taxon>
        <taxon>Chordata</taxon>
        <taxon>Craniata</taxon>
        <taxon>Vertebrata</taxon>
        <taxon>Euteleostomi</taxon>
        <taxon>Actinopterygii</taxon>
        <taxon>Neopterygii</taxon>
        <taxon>Teleostei</taxon>
        <taxon>Neoteleostei</taxon>
        <taxon>Acanthomorphata</taxon>
        <taxon>Carangaria</taxon>
        <taxon>Carangaria incertae sedis</taxon>
        <taxon>Centropomidae</taxon>
        <taxon>Lates</taxon>
    </lineage>
</organism>
<name>A0AAJ7PC15_LATCA</name>
<evidence type="ECO:0000256" key="2">
    <source>
        <dbReference type="ARBA" id="ARBA00022723"/>
    </source>
</evidence>
<comment type="cofactor">
    <cofactor evidence="1">
        <name>a divalent metal cation</name>
        <dbReference type="ChEBI" id="CHEBI:60240"/>
    </cofactor>
</comment>